<comment type="caution">
    <text evidence="3">The sequence shown here is derived from an EMBL/GenBank/DDBJ whole genome shotgun (WGS) entry which is preliminary data.</text>
</comment>
<sequence>MLPTLASVVALPRLGLRPLTGAALDVPVRWVAVSELPDPTPFLEGGELVLTTGMRLAVPGECAPYVERLAACGVAGLGFGVGLGHAEVPPELVAAAEGRGLPLLEVPRPTPFVAIGEAVSRKLAAARYEDVTRAFQAQQELVRAALRGSEALVSRLARELRGWALLLGPDGEPRHAVPPSAEEERLAEVVAELPRLRGGAASLALPGPIVVQQIGLGRPRGYLAVGTGRPLTPFAHTVVGAAVSLLTLGSETPRGDTRLRAALGAMLLGREVVEPPDPLRVLLCGERATEGLENDPLWERCLAVPHPDGCALIVSEPLVDQVIALVEPYGPVGVGDPARFADVPRSLAEAERARPVSGVRRYAELPVRGLLGLLDGPDAAEMAERLLAPLDEVLRASLLAYLEAGGQGDPAARALGVHRHTLRHRMRKISQLLDRDLEDAGSRAELWIALTLTRRGVF</sequence>
<name>A0ABN1RE11_9ACTN</name>
<keyword evidence="4" id="KW-1185">Reference proteome</keyword>
<gene>
    <name evidence="3" type="ORF">GCM10009550_40520</name>
</gene>
<dbReference type="Proteomes" id="UP001500665">
    <property type="component" value="Unassembled WGS sequence"/>
</dbReference>
<dbReference type="EMBL" id="BAAAHH010000016">
    <property type="protein sequence ID" value="GAA0955533.1"/>
    <property type="molecule type" value="Genomic_DNA"/>
</dbReference>
<evidence type="ECO:0000313" key="3">
    <source>
        <dbReference type="EMBL" id="GAA0955533.1"/>
    </source>
</evidence>
<evidence type="ECO:0000259" key="1">
    <source>
        <dbReference type="Pfam" id="PF07905"/>
    </source>
</evidence>
<evidence type="ECO:0000313" key="4">
    <source>
        <dbReference type="Proteomes" id="UP001500665"/>
    </source>
</evidence>
<dbReference type="PANTHER" id="PTHR33744">
    <property type="entry name" value="CARBOHYDRATE DIACID REGULATOR"/>
    <property type="match status" value="1"/>
</dbReference>
<reference evidence="3 4" key="1">
    <citation type="journal article" date="2019" name="Int. J. Syst. Evol. Microbiol.">
        <title>The Global Catalogue of Microorganisms (GCM) 10K type strain sequencing project: providing services to taxonomists for standard genome sequencing and annotation.</title>
        <authorList>
            <consortium name="The Broad Institute Genomics Platform"/>
            <consortium name="The Broad Institute Genome Sequencing Center for Infectious Disease"/>
            <person name="Wu L."/>
            <person name="Ma J."/>
        </authorList>
    </citation>
    <scope>NUCLEOTIDE SEQUENCE [LARGE SCALE GENOMIC DNA]</scope>
    <source>
        <strain evidence="3 4">JCM 10696</strain>
    </source>
</reference>
<feature type="domain" description="Purine catabolism PurC-like" evidence="1">
    <location>
        <begin position="8"/>
        <end position="122"/>
    </location>
</feature>
<dbReference type="Gene3D" id="1.10.10.2840">
    <property type="entry name" value="PucR C-terminal helix-turn-helix domain"/>
    <property type="match status" value="1"/>
</dbReference>
<proteinExistence type="predicted"/>
<dbReference type="PANTHER" id="PTHR33744:SF1">
    <property type="entry name" value="DNA-BINDING TRANSCRIPTIONAL ACTIVATOR ADER"/>
    <property type="match status" value="1"/>
</dbReference>
<dbReference type="InterPro" id="IPR012914">
    <property type="entry name" value="PucR_dom"/>
</dbReference>
<dbReference type="InterPro" id="IPR051448">
    <property type="entry name" value="CdaR-like_regulators"/>
</dbReference>
<dbReference type="InterPro" id="IPR025736">
    <property type="entry name" value="PucR_C-HTH_dom"/>
</dbReference>
<accession>A0ABN1RE11</accession>
<dbReference type="Pfam" id="PF13556">
    <property type="entry name" value="HTH_30"/>
    <property type="match status" value="1"/>
</dbReference>
<dbReference type="InterPro" id="IPR042070">
    <property type="entry name" value="PucR_C-HTH_sf"/>
</dbReference>
<organism evidence="3 4">
    <name type="scientific">Actinocorallia libanotica</name>
    <dbReference type="NCBI Taxonomy" id="46162"/>
    <lineage>
        <taxon>Bacteria</taxon>
        <taxon>Bacillati</taxon>
        <taxon>Actinomycetota</taxon>
        <taxon>Actinomycetes</taxon>
        <taxon>Streptosporangiales</taxon>
        <taxon>Thermomonosporaceae</taxon>
        <taxon>Actinocorallia</taxon>
    </lineage>
</organism>
<feature type="domain" description="PucR C-terminal helix-turn-helix" evidence="2">
    <location>
        <begin position="394"/>
        <end position="451"/>
    </location>
</feature>
<dbReference type="Pfam" id="PF07905">
    <property type="entry name" value="PucR"/>
    <property type="match status" value="1"/>
</dbReference>
<dbReference type="RefSeq" id="WP_344242429.1">
    <property type="nucleotide sequence ID" value="NZ_BAAAHH010000016.1"/>
</dbReference>
<evidence type="ECO:0000259" key="2">
    <source>
        <dbReference type="Pfam" id="PF13556"/>
    </source>
</evidence>
<protein>
    <submittedName>
        <fullName evidence="3">PucR family transcriptional regulator</fullName>
    </submittedName>
</protein>